<dbReference type="InterPro" id="IPR012677">
    <property type="entry name" value="Nucleotide-bd_a/b_plait_sf"/>
</dbReference>
<evidence type="ECO:0000256" key="5">
    <source>
        <dbReference type="SAM" id="MobiDB-lite"/>
    </source>
</evidence>
<comment type="caution">
    <text evidence="8">The sequence shown here is derived from an EMBL/GenBank/DDBJ whole genome shotgun (WGS) entry which is preliminary data.</text>
</comment>
<organism evidence="8 9">
    <name type="scientific">Forsythia ovata</name>
    <dbReference type="NCBI Taxonomy" id="205694"/>
    <lineage>
        <taxon>Eukaryota</taxon>
        <taxon>Viridiplantae</taxon>
        <taxon>Streptophyta</taxon>
        <taxon>Embryophyta</taxon>
        <taxon>Tracheophyta</taxon>
        <taxon>Spermatophyta</taxon>
        <taxon>Magnoliopsida</taxon>
        <taxon>eudicotyledons</taxon>
        <taxon>Gunneridae</taxon>
        <taxon>Pentapetalae</taxon>
        <taxon>asterids</taxon>
        <taxon>lamiids</taxon>
        <taxon>Lamiales</taxon>
        <taxon>Oleaceae</taxon>
        <taxon>Forsythieae</taxon>
        <taxon>Forsythia</taxon>
    </lineage>
</organism>
<dbReference type="AlphaFoldDB" id="A0ABD1T4B2"/>
<evidence type="ECO:0000259" key="7">
    <source>
        <dbReference type="PROSITE" id="PS50102"/>
    </source>
</evidence>
<evidence type="ECO:0000313" key="8">
    <source>
        <dbReference type="EMBL" id="KAL2507559.1"/>
    </source>
</evidence>
<evidence type="ECO:0000256" key="3">
    <source>
        <dbReference type="PROSITE-ProRule" id="PRU00176"/>
    </source>
</evidence>
<feature type="coiled-coil region" evidence="4">
    <location>
        <begin position="367"/>
        <end position="394"/>
    </location>
</feature>
<name>A0ABD1T4B2_9LAMI</name>
<accession>A0ABD1T4B2</accession>
<dbReference type="InterPro" id="IPR035979">
    <property type="entry name" value="RBD_domain_sf"/>
</dbReference>
<proteinExistence type="predicted"/>
<dbReference type="Pfam" id="PF00397">
    <property type="entry name" value="WW"/>
    <property type="match status" value="1"/>
</dbReference>
<dbReference type="SUPFAM" id="SSF51045">
    <property type="entry name" value="WW domain"/>
    <property type="match status" value="1"/>
</dbReference>
<dbReference type="InterPro" id="IPR001202">
    <property type="entry name" value="WW_dom"/>
</dbReference>
<keyword evidence="9" id="KW-1185">Reference proteome</keyword>
<dbReference type="SUPFAM" id="SSF54928">
    <property type="entry name" value="RNA-binding domain, RBD"/>
    <property type="match status" value="2"/>
</dbReference>
<protein>
    <submittedName>
        <fullName evidence="8">Flowering time control protein-related/FCA gamma-related</fullName>
    </submittedName>
</protein>
<evidence type="ECO:0000256" key="2">
    <source>
        <dbReference type="ARBA" id="ARBA00022884"/>
    </source>
</evidence>
<evidence type="ECO:0000259" key="6">
    <source>
        <dbReference type="PROSITE" id="PS50020"/>
    </source>
</evidence>
<dbReference type="CDD" id="cd00201">
    <property type="entry name" value="WW"/>
    <property type="match status" value="1"/>
</dbReference>
<reference evidence="9" key="1">
    <citation type="submission" date="2024-07" db="EMBL/GenBank/DDBJ databases">
        <title>Two chromosome-level genome assemblies of Korean endemic species Abeliophyllum distichum and Forsythia ovata (Oleaceae).</title>
        <authorList>
            <person name="Jang H."/>
        </authorList>
    </citation>
    <scope>NUCLEOTIDE SEQUENCE [LARGE SCALE GENOMIC DNA]</scope>
</reference>
<dbReference type="GO" id="GO:0003723">
    <property type="term" value="F:RNA binding"/>
    <property type="evidence" value="ECO:0007669"/>
    <property type="project" value="UniProtKB-UniRule"/>
</dbReference>
<keyword evidence="2 3" id="KW-0694">RNA-binding</keyword>
<keyword evidence="4" id="KW-0175">Coiled coil</keyword>
<gene>
    <name evidence="8" type="ORF">Fot_31206</name>
</gene>
<dbReference type="PROSITE" id="PS50102">
    <property type="entry name" value="RRM"/>
    <property type="match status" value="2"/>
</dbReference>
<dbReference type="EMBL" id="JBFOLJ010000009">
    <property type="protein sequence ID" value="KAL2507559.1"/>
    <property type="molecule type" value="Genomic_DNA"/>
</dbReference>
<dbReference type="Gene3D" id="3.30.70.330">
    <property type="match status" value="2"/>
</dbReference>
<dbReference type="PANTHER" id="PTHR24012">
    <property type="entry name" value="RNA BINDING PROTEIN"/>
    <property type="match status" value="1"/>
</dbReference>
<dbReference type="Pfam" id="PF00076">
    <property type="entry name" value="RRM_1"/>
    <property type="match status" value="2"/>
</dbReference>
<feature type="region of interest" description="Disordered" evidence="5">
    <location>
        <begin position="59"/>
        <end position="81"/>
    </location>
</feature>
<dbReference type="PROSITE" id="PS01159">
    <property type="entry name" value="WW_DOMAIN_1"/>
    <property type="match status" value="1"/>
</dbReference>
<evidence type="ECO:0000313" key="9">
    <source>
        <dbReference type="Proteomes" id="UP001604277"/>
    </source>
</evidence>
<feature type="domain" description="RRM" evidence="7">
    <location>
        <begin position="191"/>
        <end position="271"/>
    </location>
</feature>
<keyword evidence="1" id="KW-0677">Repeat</keyword>
<dbReference type="Gene3D" id="2.20.70.10">
    <property type="match status" value="1"/>
</dbReference>
<evidence type="ECO:0000256" key="1">
    <source>
        <dbReference type="ARBA" id="ARBA00022737"/>
    </source>
</evidence>
<dbReference type="InterPro" id="IPR000504">
    <property type="entry name" value="RRM_dom"/>
</dbReference>
<dbReference type="SMART" id="SM00360">
    <property type="entry name" value="RRM"/>
    <property type="match status" value="2"/>
</dbReference>
<feature type="domain" description="WW" evidence="6">
    <location>
        <begin position="333"/>
        <end position="366"/>
    </location>
</feature>
<dbReference type="SMART" id="SM00456">
    <property type="entry name" value="WW"/>
    <property type="match status" value="1"/>
</dbReference>
<dbReference type="Proteomes" id="UP001604277">
    <property type="component" value="Unassembled WGS sequence"/>
</dbReference>
<dbReference type="InterPro" id="IPR036020">
    <property type="entry name" value="WW_dom_sf"/>
</dbReference>
<sequence length="442" mass="50337">MMERYRGDRYGDYSTTSYGPTYDDRHHHHYHDGDDRHHYQHLGRHYNNRHHDVDYLHPNFNGEENYPTSGHHDSNLPLSGHKRPLSQSDFVDYGGFVKLFVGAVPRTTTEQDIHTVFGEYGHIVEVILLKDKWTGVQQECCFVKYATVEAAERAIVVLNGQYTFPGGMIPIKVKYADGERERLGSSGSAVHKLYVGCVNKQALKREIEEIFSPFGAIEDIYVVRDEFKQNRGCAFIQFSCRDMAIAAITALHGRYVMRGCDQPLIVRFADPKKPRAGDSRPSPYLNDQFSGHMPPNDIRPVESPQIGCKPPAISSTCSASAAYETNSSTDMAHSIDCDWSEHVCPDGHLYYYNCVTCESRWEKPEEYAHYEQELEKLEEQLQQQQESKLQILSSPEVSQTQPVQHKPQLSSQIPQQPMSSAMELNHVHEQATTFPVVEPAIM</sequence>
<dbReference type="PROSITE" id="PS50020">
    <property type="entry name" value="WW_DOMAIN_2"/>
    <property type="match status" value="1"/>
</dbReference>
<feature type="domain" description="RRM" evidence="7">
    <location>
        <begin position="97"/>
        <end position="178"/>
    </location>
</feature>
<evidence type="ECO:0000256" key="4">
    <source>
        <dbReference type="SAM" id="Coils"/>
    </source>
</evidence>